<comment type="caution">
    <text evidence="2">The sequence shown here is derived from an EMBL/GenBank/DDBJ whole genome shotgun (WGS) entry which is preliminary data.</text>
</comment>
<evidence type="ECO:0000256" key="1">
    <source>
        <dbReference type="SAM" id="MobiDB-lite"/>
    </source>
</evidence>
<name>A0AAV7V0W7_PLEWA</name>
<protein>
    <submittedName>
        <fullName evidence="2">Uncharacterized protein</fullName>
    </submittedName>
</protein>
<dbReference type="AlphaFoldDB" id="A0AAV7V0W7"/>
<evidence type="ECO:0000313" key="3">
    <source>
        <dbReference type="Proteomes" id="UP001066276"/>
    </source>
</evidence>
<dbReference type="EMBL" id="JANPWB010000004">
    <property type="protein sequence ID" value="KAJ1194461.1"/>
    <property type="molecule type" value="Genomic_DNA"/>
</dbReference>
<reference evidence="2" key="1">
    <citation type="journal article" date="2022" name="bioRxiv">
        <title>Sequencing and chromosome-scale assembly of the giantPleurodeles waltlgenome.</title>
        <authorList>
            <person name="Brown T."/>
            <person name="Elewa A."/>
            <person name="Iarovenko S."/>
            <person name="Subramanian E."/>
            <person name="Araus A.J."/>
            <person name="Petzold A."/>
            <person name="Susuki M."/>
            <person name="Suzuki K.-i.T."/>
            <person name="Hayashi T."/>
            <person name="Toyoda A."/>
            <person name="Oliveira C."/>
            <person name="Osipova E."/>
            <person name="Leigh N.D."/>
            <person name="Simon A."/>
            <person name="Yun M.H."/>
        </authorList>
    </citation>
    <scope>NUCLEOTIDE SEQUENCE</scope>
    <source>
        <strain evidence="2">20211129_DDA</strain>
        <tissue evidence="2">Liver</tissue>
    </source>
</reference>
<sequence>MYNLSQGPCPARQRTIRPAPRNRPFRLHCLTARRPSSVSPETRRRQSVFSVSDPLKLRLETAARGLMSKLGVGTGTATRQFHPSRQ</sequence>
<proteinExistence type="predicted"/>
<organism evidence="2 3">
    <name type="scientific">Pleurodeles waltl</name>
    <name type="common">Iberian ribbed newt</name>
    <dbReference type="NCBI Taxonomy" id="8319"/>
    <lineage>
        <taxon>Eukaryota</taxon>
        <taxon>Metazoa</taxon>
        <taxon>Chordata</taxon>
        <taxon>Craniata</taxon>
        <taxon>Vertebrata</taxon>
        <taxon>Euteleostomi</taxon>
        <taxon>Amphibia</taxon>
        <taxon>Batrachia</taxon>
        <taxon>Caudata</taxon>
        <taxon>Salamandroidea</taxon>
        <taxon>Salamandridae</taxon>
        <taxon>Pleurodelinae</taxon>
        <taxon>Pleurodeles</taxon>
    </lineage>
</organism>
<evidence type="ECO:0000313" key="2">
    <source>
        <dbReference type="EMBL" id="KAJ1194461.1"/>
    </source>
</evidence>
<accession>A0AAV7V0W7</accession>
<gene>
    <name evidence="2" type="ORF">NDU88_003749</name>
</gene>
<dbReference type="Proteomes" id="UP001066276">
    <property type="component" value="Chromosome 2_2"/>
</dbReference>
<keyword evidence="3" id="KW-1185">Reference proteome</keyword>
<feature type="region of interest" description="Disordered" evidence="1">
    <location>
        <begin position="1"/>
        <end position="23"/>
    </location>
</feature>